<dbReference type="SUPFAM" id="SSF53067">
    <property type="entry name" value="Actin-like ATPase domain"/>
    <property type="match status" value="1"/>
</dbReference>
<protein>
    <submittedName>
        <fullName evidence="2">ROK family transcriptional regulator</fullName>
    </submittedName>
</protein>
<evidence type="ECO:0000256" key="1">
    <source>
        <dbReference type="ARBA" id="ARBA00006479"/>
    </source>
</evidence>
<dbReference type="SUPFAM" id="SSF46785">
    <property type="entry name" value="Winged helix' DNA-binding domain"/>
    <property type="match status" value="1"/>
</dbReference>
<comment type="similarity">
    <text evidence="1">Belongs to the ROK (NagC/XylR) family.</text>
</comment>
<dbReference type="OrthoDB" id="3189808at2"/>
<sequence>MGSATSGGRLLELIRTGAARTRRELLEHTGLSRSTVAVRVEQLLAAGFVREVATETGARGRPTARLAFNQRHGLVLGADLGARHARATVSDLAGAHLAERTVALRITDGPDACLGWLQESWQAMLRDVGSDVPPVVGAGVGVPGPVDVETGRPVRPPIMPGWHDYPIKERLEEALGVPAFVDNDANLMALGEYLAAPTSSTSLLFVKVATGIGAGVIVNGQLVRGRHGGSGDIGHVRIADDGDGPSCACGARGCLAASASGGAIARALAEEGLPVSTSREAVDLARAGDPRAVALVRRSGLQIGDVLAAAVSLLNPGALVVGGDVIRAQEHFMPALQERLHQRTQPLATQDLQVSTSVLGDGAGVAGAVAMVVEAVYSAASVDLALAGAA</sequence>
<keyword evidence="3" id="KW-1185">Reference proteome</keyword>
<dbReference type="Pfam" id="PF13412">
    <property type="entry name" value="HTH_24"/>
    <property type="match status" value="1"/>
</dbReference>
<dbReference type="Gene3D" id="1.10.10.10">
    <property type="entry name" value="Winged helix-like DNA-binding domain superfamily/Winged helix DNA-binding domain"/>
    <property type="match status" value="1"/>
</dbReference>
<dbReference type="PROSITE" id="PS01125">
    <property type="entry name" value="ROK"/>
    <property type="match status" value="1"/>
</dbReference>
<dbReference type="AlphaFoldDB" id="A0A4R5A6H9"/>
<dbReference type="InterPro" id="IPR043129">
    <property type="entry name" value="ATPase_NBD"/>
</dbReference>
<dbReference type="Pfam" id="PF00480">
    <property type="entry name" value="ROK"/>
    <property type="match status" value="1"/>
</dbReference>
<dbReference type="InterPro" id="IPR036388">
    <property type="entry name" value="WH-like_DNA-bd_sf"/>
</dbReference>
<name>A0A4R5A6H9_9ACTN</name>
<proteinExistence type="inferred from homology"/>
<dbReference type="PANTHER" id="PTHR18964">
    <property type="entry name" value="ROK (REPRESSOR, ORF, KINASE) FAMILY"/>
    <property type="match status" value="1"/>
</dbReference>
<dbReference type="InterPro" id="IPR049874">
    <property type="entry name" value="ROK_cs"/>
</dbReference>
<dbReference type="Proteomes" id="UP000295217">
    <property type="component" value="Unassembled WGS sequence"/>
</dbReference>
<comment type="caution">
    <text evidence="2">The sequence shown here is derived from an EMBL/GenBank/DDBJ whole genome shotgun (WGS) entry which is preliminary data.</text>
</comment>
<evidence type="ECO:0000313" key="2">
    <source>
        <dbReference type="EMBL" id="TDD67673.1"/>
    </source>
</evidence>
<organism evidence="2 3">
    <name type="scientific">Jiangella aurantiaca</name>
    <dbReference type="NCBI Taxonomy" id="2530373"/>
    <lineage>
        <taxon>Bacteria</taxon>
        <taxon>Bacillati</taxon>
        <taxon>Actinomycetota</taxon>
        <taxon>Actinomycetes</taxon>
        <taxon>Jiangellales</taxon>
        <taxon>Jiangellaceae</taxon>
        <taxon>Jiangella</taxon>
    </lineage>
</organism>
<dbReference type="Gene3D" id="3.30.420.40">
    <property type="match status" value="2"/>
</dbReference>
<evidence type="ECO:0000313" key="3">
    <source>
        <dbReference type="Proteomes" id="UP000295217"/>
    </source>
</evidence>
<reference evidence="2 3" key="1">
    <citation type="submission" date="2019-02" db="EMBL/GenBank/DDBJ databases">
        <title>Draft genome sequences of novel Actinobacteria.</title>
        <authorList>
            <person name="Sahin N."/>
            <person name="Ay H."/>
            <person name="Saygin H."/>
        </authorList>
    </citation>
    <scope>NUCLEOTIDE SEQUENCE [LARGE SCALE GENOMIC DNA]</scope>
    <source>
        <strain evidence="2 3">8K307</strain>
    </source>
</reference>
<accession>A0A4R5A6H9</accession>
<dbReference type="PANTHER" id="PTHR18964:SF173">
    <property type="entry name" value="GLUCOKINASE"/>
    <property type="match status" value="1"/>
</dbReference>
<dbReference type="InterPro" id="IPR036390">
    <property type="entry name" value="WH_DNA-bd_sf"/>
</dbReference>
<dbReference type="EMBL" id="SMLB01000027">
    <property type="protein sequence ID" value="TDD67673.1"/>
    <property type="molecule type" value="Genomic_DNA"/>
</dbReference>
<gene>
    <name evidence="2" type="ORF">E1262_18595</name>
</gene>
<dbReference type="InterPro" id="IPR000600">
    <property type="entry name" value="ROK"/>
</dbReference>